<feature type="non-terminal residue" evidence="1">
    <location>
        <position position="248"/>
    </location>
</feature>
<organism evidence="1">
    <name type="scientific">marine sediment metagenome</name>
    <dbReference type="NCBI Taxonomy" id="412755"/>
    <lineage>
        <taxon>unclassified sequences</taxon>
        <taxon>metagenomes</taxon>
        <taxon>ecological metagenomes</taxon>
    </lineage>
</organism>
<dbReference type="AlphaFoldDB" id="X0UWU3"/>
<gene>
    <name evidence="1" type="ORF">S01H1_39098</name>
</gene>
<dbReference type="EMBL" id="BARS01024646">
    <property type="protein sequence ID" value="GAG10319.1"/>
    <property type="molecule type" value="Genomic_DNA"/>
</dbReference>
<protein>
    <recommendedName>
        <fullName evidence="2">Uroporphyrinogen decarboxylase (URO-D) domain-containing protein</fullName>
    </recommendedName>
</protein>
<proteinExistence type="predicted"/>
<comment type="caution">
    <text evidence="1">The sequence shown here is derived from an EMBL/GenBank/DDBJ whole genome shotgun (WGS) entry which is preliminary data.</text>
</comment>
<evidence type="ECO:0008006" key="2">
    <source>
        <dbReference type="Google" id="ProtNLM"/>
    </source>
</evidence>
<sequence length="248" mass="27239">MTSAERVRSAFDHRQQSVCREPDRVPIYEQSVCCRVASEIMGRRMRTGGGRIRWEETSARWESETAWQEYVGHLIEDVGDLIRALNFDLVGMPWRHSARPSAKLDDFTFRYEDPEIGLWSVFHYDEGTDVFDQVDSSIRSEGIAAIEKAVAAAERGAENAGPPTVEAMAELHALAHAAGGERAVKSGAGFLQIPVEAAWLEAAASRPDLIERYLDAGVRQALVSIPELPKYGISVLWAGGDLASNGGP</sequence>
<reference evidence="1" key="1">
    <citation type="journal article" date="2014" name="Front. Microbiol.">
        <title>High frequency of phylogenetically diverse reductive dehalogenase-homologous genes in deep subseafloor sedimentary metagenomes.</title>
        <authorList>
            <person name="Kawai M."/>
            <person name="Futagami T."/>
            <person name="Toyoda A."/>
            <person name="Takaki Y."/>
            <person name="Nishi S."/>
            <person name="Hori S."/>
            <person name="Arai W."/>
            <person name="Tsubouchi T."/>
            <person name="Morono Y."/>
            <person name="Uchiyama I."/>
            <person name="Ito T."/>
            <person name="Fujiyama A."/>
            <person name="Inagaki F."/>
            <person name="Takami H."/>
        </authorList>
    </citation>
    <scope>NUCLEOTIDE SEQUENCE</scope>
    <source>
        <strain evidence="1">Expedition CK06-06</strain>
    </source>
</reference>
<accession>X0UWU3</accession>
<evidence type="ECO:0000313" key="1">
    <source>
        <dbReference type="EMBL" id="GAG10319.1"/>
    </source>
</evidence>
<name>X0UWU3_9ZZZZ</name>